<feature type="region of interest" description="Disordered" evidence="2">
    <location>
        <begin position="130"/>
        <end position="169"/>
    </location>
</feature>
<reference evidence="3 4" key="1">
    <citation type="submission" date="2016-03" db="EMBL/GenBank/DDBJ databases">
        <title>Choanephora cucurbitarum.</title>
        <authorList>
            <person name="Min B."/>
            <person name="Park H."/>
            <person name="Park J.-H."/>
            <person name="Shin H.-D."/>
            <person name="Choi I.-G."/>
        </authorList>
    </citation>
    <scope>NUCLEOTIDE SEQUENCE [LARGE SCALE GENOMIC DNA]</scope>
    <source>
        <strain evidence="3 4">KUS-F28377</strain>
    </source>
</reference>
<dbReference type="STRING" id="101091.A0A1C7NAT5"/>
<dbReference type="GO" id="GO:0005739">
    <property type="term" value="C:mitochondrion"/>
    <property type="evidence" value="ECO:0007669"/>
    <property type="project" value="TreeGrafter"/>
</dbReference>
<protein>
    <submittedName>
        <fullName evidence="3">Mimitin, mitochondrial</fullName>
    </submittedName>
</protein>
<comment type="caution">
    <text evidence="3">The sequence shown here is derived from an EMBL/GenBank/DDBJ whole genome shotgun (WGS) entry which is preliminary data.</text>
</comment>
<dbReference type="EMBL" id="LUGH01000354">
    <property type="protein sequence ID" value="OBZ85829.1"/>
    <property type="molecule type" value="Genomic_DNA"/>
</dbReference>
<dbReference type="InParanoid" id="A0A1C7NAT5"/>
<dbReference type="GO" id="GO:0032981">
    <property type="term" value="P:mitochondrial respiratory chain complex I assembly"/>
    <property type="evidence" value="ECO:0007669"/>
    <property type="project" value="TreeGrafter"/>
</dbReference>
<dbReference type="AlphaFoldDB" id="A0A1C7NAT5"/>
<accession>A0A1C7NAT5</accession>
<dbReference type="PANTHER" id="PTHR32470:SF2">
    <property type="entry name" value="NADH DEHYDROGENASE [UBIQUINONE] 1 ALPHA SUBCOMPLEX ASSEMBLY FACTOR 2"/>
    <property type="match status" value="1"/>
</dbReference>
<name>A0A1C7NAT5_9FUNG</name>
<dbReference type="GO" id="GO:0045271">
    <property type="term" value="C:respiratory chain complex I"/>
    <property type="evidence" value="ECO:0007669"/>
    <property type="project" value="InterPro"/>
</dbReference>
<dbReference type="InterPro" id="IPR007763">
    <property type="entry name" value="NDUFA12"/>
</dbReference>
<dbReference type="Pfam" id="PF05071">
    <property type="entry name" value="NDUFA12"/>
    <property type="match status" value="1"/>
</dbReference>
<gene>
    <name evidence="3" type="primary">NDUFAF2</name>
    <name evidence="3" type="ORF">A0J61_06121</name>
</gene>
<dbReference type="PANTHER" id="PTHR32470">
    <property type="entry name" value="ADH DEHYDROGENASE [UBIQUINONE] 1 ALPHA SUBCOMPLEX ASSEMBLY FACTOR 2"/>
    <property type="match status" value="1"/>
</dbReference>
<sequence>MSKPASLIQRLSLNYKTSRFPWKKHALIGYDLQGNEYWDCPNPLGGRMKRWVQLAEVGNNDHTVFHQNKLPVQWQAWLRHTRNTVPTMEELVLDEKRKALIQGRAKALDQEWEEKKLALQQAKEQEQLELQRQAAAIESGNKEAGSTSQPSGQGDTFTPGEWNPTSSRR</sequence>
<evidence type="ECO:0000256" key="1">
    <source>
        <dbReference type="ARBA" id="ARBA00007355"/>
    </source>
</evidence>
<feature type="compositionally biased region" description="Polar residues" evidence="2">
    <location>
        <begin position="144"/>
        <end position="156"/>
    </location>
</feature>
<proteinExistence type="inferred from homology"/>
<dbReference type="OrthoDB" id="10255576at2759"/>
<evidence type="ECO:0000313" key="3">
    <source>
        <dbReference type="EMBL" id="OBZ85829.1"/>
    </source>
</evidence>
<organism evidence="3 4">
    <name type="scientific">Choanephora cucurbitarum</name>
    <dbReference type="NCBI Taxonomy" id="101091"/>
    <lineage>
        <taxon>Eukaryota</taxon>
        <taxon>Fungi</taxon>
        <taxon>Fungi incertae sedis</taxon>
        <taxon>Mucoromycota</taxon>
        <taxon>Mucoromycotina</taxon>
        <taxon>Mucoromycetes</taxon>
        <taxon>Mucorales</taxon>
        <taxon>Mucorineae</taxon>
        <taxon>Choanephoraceae</taxon>
        <taxon>Choanephoroideae</taxon>
        <taxon>Choanephora</taxon>
    </lineage>
</organism>
<evidence type="ECO:0000256" key="2">
    <source>
        <dbReference type="SAM" id="MobiDB-lite"/>
    </source>
</evidence>
<comment type="similarity">
    <text evidence="1">Belongs to the complex I NDUFA12 subunit family.</text>
</comment>
<keyword evidence="4" id="KW-1185">Reference proteome</keyword>
<evidence type="ECO:0000313" key="4">
    <source>
        <dbReference type="Proteomes" id="UP000093000"/>
    </source>
</evidence>
<dbReference type="InterPro" id="IPR052618">
    <property type="entry name" value="ComplexI_NDUFA12"/>
</dbReference>
<dbReference type="Proteomes" id="UP000093000">
    <property type="component" value="Unassembled WGS sequence"/>
</dbReference>